<dbReference type="PANTHER" id="PTHR30417">
    <property type="entry name" value="N-ACETYLMURAMOYL-L-ALANINE AMIDASE AMID"/>
    <property type="match status" value="1"/>
</dbReference>
<organism evidence="6 7">
    <name type="scientific">Sphingobacterium wenxiniae</name>
    <dbReference type="NCBI Taxonomy" id="683125"/>
    <lineage>
        <taxon>Bacteria</taxon>
        <taxon>Pseudomonadati</taxon>
        <taxon>Bacteroidota</taxon>
        <taxon>Sphingobacteriia</taxon>
        <taxon>Sphingobacteriales</taxon>
        <taxon>Sphingobacteriaceae</taxon>
        <taxon>Sphingobacterium</taxon>
    </lineage>
</organism>
<dbReference type="EC" id="3.5.1.28" evidence="2"/>
<keyword evidence="3" id="KW-0378">Hydrolase</keyword>
<proteinExistence type="predicted"/>
<dbReference type="InterPro" id="IPR051206">
    <property type="entry name" value="NAMLAA_amidase_2"/>
</dbReference>
<dbReference type="OrthoDB" id="9794842at2"/>
<dbReference type="EMBL" id="FOZZ01000003">
    <property type="protein sequence ID" value="SFS62143.1"/>
    <property type="molecule type" value="Genomic_DNA"/>
</dbReference>
<comment type="catalytic activity">
    <reaction evidence="1">
        <text>Hydrolyzes the link between N-acetylmuramoyl residues and L-amino acid residues in certain cell-wall glycopeptides.</text>
        <dbReference type="EC" id="3.5.1.28"/>
    </reaction>
</comment>
<dbReference type="Pfam" id="PF01510">
    <property type="entry name" value="Amidase_2"/>
    <property type="match status" value="1"/>
</dbReference>
<evidence type="ECO:0000313" key="7">
    <source>
        <dbReference type="Proteomes" id="UP000198785"/>
    </source>
</evidence>
<reference evidence="6 7" key="1">
    <citation type="submission" date="2016-10" db="EMBL/GenBank/DDBJ databases">
        <authorList>
            <person name="de Groot N.N."/>
        </authorList>
    </citation>
    <scope>NUCLEOTIDE SEQUENCE [LARGE SCALE GENOMIC DNA]</scope>
    <source>
        <strain evidence="6 7">DSM 22789</strain>
    </source>
</reference>
<dbReference type="PANTHER" id="PTHR30417:SF1">
    <property type="entry name" value="N-ACETYLMURAMOYL-L-ALANINE AMIDASE AMID"/>
    <property type="match status" value="1"/>
</dbReference>
<evidence type="ECO:0000256" key="4">
    <source>
        <dbReference type="ARBA" id="ARBA00023316"/>
    </source>
</evidence>
<dbReference type="InterPro" id="IPR002502">
    <property type="entry name" value="Amidase_domain"/>
</dbReference>
<evidence type="ECO:0000256" key="1">
    <source>
        <dbReference type="ARBA" id="ARBA00001561"/>
    </source>
</evidence>
<dbReference type="CDD" id="cd06583">
    <property type="entry name" value="PGRP"/>
    <property type="match status" value="1"/>
</dbReference>
<sequence length="221" mass="25517">MGTKRTGLFFILFLYFIPLLLMAQERPTIVQRPITWNAERERLSLEYLQNRHGFVNPTVHIDPRMIVVHWTDVLSVDKTIRTFNPVQLPGRPQLQKASALNVSAHFVIGRDGSVFQLLPETTFARHTIGLNYCAIGIENVGSARYPLTEAQLEANTKLIQYLMTKYGIQYVIGHHEYQDFRNTSWWKETNPDYLTQKSDPGATFMERLRLNLGMSQHLAVQ</sequence>
<dbReference type="AlphaFoldDB" id="A0A1I6RBN0"/>
<evidence type="ECO:0000259" key="5">
    <source>
        <dbReference type="SMART" id="SM00644"/>
    </source>
</evidence>
<dbReference type="SMART" id="SM00644">
    <property type="entry name" value="Ami_2"/>
    <property type="match status" value="1"/>
</dbReference>
<evidence type="ECO:0000256" key="2">
    <source>
        <dbReference type="ARBA" id="ARBA00011901"/>
    </source>
</evidence>
<name>A0A1I6RBN0_9SPHI</name>
<dbReference type="GO" id="GO:0008745">
    <property type="term" value="F:N-acetylmuramoyl-L-alanine amidase activity"/>
    <property type="evidence" value="ECO:0007669"/>
    <property type="project" value="UniProtKB-EC"/>
</dbReference>
<keyword evidence="4" id="KW-0961">Cell wall biogenesis/degradation</keyword>
<evidence type="ECO:0000313" key="6">
    <source>
        <dbReference type="EMBL" id="SFS62143.1"/>
    </source>
</evidence>
<dbReference type="GO" id="GO:0009253">
    <property type="term" value="P:peptidoglycan catabolic process"/>
    <property type="evidence" value="ECO:0007669"/>
    <property type="project" value="InterPro"/>
</dbReference>
<protein>
    <recommendedName>
        <fullName evidence="2">N-acetylmuramoyl-L-alanine amidase</fullName>
        <ecNumber evidence="2">3.5.1.28</ecNumber>
    </recommendedName>
</protein>
<dbReference type="SUPFAM" id="SSF55846">
    <property type="entry name" value="N-acetylmuramoyl-L-alanine amidase-like"/>
    <property type="match status" value="1"/>
</dbReference>
<dbReference type="Proteomes" id="UP000198785">
    <property type="component" value="Unassembled WGS sequence"/>
</dbReference>
<dbReference type="STRING" id="683125.SAMN05660206_103342"/>
<keyword evidence="7" id="KW-1185">Reference proteome</keyword>
<dbReference type="GO" id="GO:0009254">
    <property type="term" value="P:peptidoglycan turnover"/>
    <property type="evidence" value="ECO:0007669"/>
    <property type="project" value="TreeGrafter"/>
</dbReference>
<feature type="domain" description="N-acetylmuramoyl-L-alanine amidase" evidence="5">
    <location>
        <begin position="52"/>
        <end position="201"/>
    </location>
</feature>
<gene>
    <name evidence="6" type="ORF">SAMN05660206_103342</name>
</gene>
<evidence type="ECO:0000256" key="3">
    <source>
        <dbReference type="ARBA" id="ARBA00022801"/>
    </source>
</evidence>
<dbReference type="RefSeq" id="WP_093364560.1">
    <property type="nucleotide sequence ID" value="NZ_FOZZ01000003.1"/>
</dbReference>
<dbReference type="InterPro" id="IPR036505">
    <property type="entry name" value="Amidase/PGRP_sf"/>
</dbReference>
<dbReference type="GO" id="GO:0071555">
    <property type="term" value="P:cell wall organization"/>
    <property type="evidence" value="ECO:0007669"/>
    <property type="project" value="UniProtKB-KW"/>
</dbReference>
<dbReference type="Gene3D" id="3.40.80.10">
    <property type="entry name" value="Peptidoglycan recognition protein-like"/>
    <property type="match status" value="1"/>
</dbReference>
<accession>A0A1I6RBN0</accession>